<dbReference type="EMBL" id="ALWB01000294">
    <property type="protein sequence ID" value="ELS30551.1"/>
    <property type="molecule type" value="Genomic_DNA"/>
</dbReference>
<name>L8MSW5_9CYAN</name>
<comment type="caution">
    <text evidence="2">The sequence shown here is derived from an EMBL/GenBank/DDBJ whole genome shotgun (WGS) entry which is preliminary data.</text>
</comment>
<dbReference type="Proteomes" id="UP000011201">
    <property type="component" value="Unassembled WGS sequence"/>
</dbReference>
<sequence length="55" mass="6059">QGFAALLVRIGSPACSPKPRGKSLGWKSGRKRSPFPRFPIIKNGFPVQKGQQRQP</sequence>
<protein>
    <submittedName>
        <fullName evidence="2">Uncharacterized protein</fullName>
    </submittedName>
</protein>
<organism evidence="2 3">
    <name type="scientific">Pseudanabaena biceps PCC 7429</name>
    <dbReference type="NCBI Taxonomy" id="927668"/>
    <lineage>
        <taxon>Bacteria</taxon>
        <taxon>Bacillati</taxon>
        <taxon>Cyanobacteriota</taxon>
        <taxon>Cyanophyceae</taxon>
        <taxon>Pseudanabaenales</taxon>
        <taxon>Pseudanabaenaceae</taxon>
        <taxon>Pseudanabaena</taxon>
    </lineage>
</organism>
<accession>L8MSW5</accession>
<gene>
    <name evidence="2" type="ORF">Pse7429DRAFT_4355</name>
</gene>
<keyword evidence="3" id="KW-1185">Reference proteome</keyword>
<proteinExistence type="predicted"/>
<feature type="region of interest" description="Disordered" evidence="1">
    <location>
        <begin position="16"/>
        <end position="55"/>
    </location>
</feature>
<reference evidence="2 3" key="1">
    <citation type="journal article" date="2013" name="Proc. Natl. Acad. Sci. U.S.A.">
        <title>Improving the coverage of the cyanobacterial phylum using diversity-driven genome sequencing.</title>
        <authorList>
            <person name="Shih P.M."/>
            <person name="Wu D."/>
            <person name="Latifi A."/>
            <person name="Axen S.D."/>
            <person name="Fewer D.P."/>
            <person name="Talla E."/>
            <person name="Calteau A."/>
            <person name="Cai F."/>
            <person name="Tandeau de Marsac N."/>
            <person name="Rippka R."/>
            <person name="Herdman M."/>
            <person name="Sivonen K."/>
            <person name="Coursin T."/>
            <person name="Laurent T."/>
            <person name="Goodwin L."/>
            <person name="Nolan M."/>
            <person name="Davenport K.W."/>
            <person name="Han C.S."/>
            <person name="Rubin E.M."/>
            <person name="Eisen J.A."/>
            <person name="Woyke T."/>
            <person name="Gugger M."/>
            <person name="Kerfeld C.A."/>
        </authorList>
    </citation>
    <scope>NUCLEOTIDE SEQUENCE [LARGE SCALE GENOMIC DNA]</scope>
    <source>
        <strain evidence="2 3">PCC 7429</strain>
    </source>
</reference>
<feature type="non-terminal residue" evidence="2">
    <location>
        <position position="1"/>
    </location>
</feature>
<evidence type="ECO:0000256" key="1">
    <source>
        <dbReference type="SAM" id="MobiDB-lite"/>
    </source>
</evidence>
<dbReference type="AlphaFoldDB" id="L8MSW5"/>
<evidence type="ECO:0000313" key="2">
    <source>
        <dbReference type="EMBL" id="ELS30551.1"/>
    </source>
</evidence>
<evidence type="ECO:0000313" key="3">
    <source>
        <dbReference type="Proteomes" id="UP000011201"/>
    </source>
</evidence>